<dbReference type="InterPro" id="IPR013783">
    <property type="entry name" value="Ig-like_fold"/>
</dbReference>
<dbReference type="RefSeq" id="WP_202595173.1">
    <property type="nucleotide sequence ID" value="NZ_AXCY01000058.1"/>
</dbReference>
<dbReference type="Pfam" id="PF11852">
    <property type="entry name" value="Pullul_strch_C"/>
    <property type="match status" value="1"/>
</dbReference>
<evidence type="ECO:0000259" key="5">
    <source>
        <dbReference type="Pfam" id="PF17967"/>
    </source>
</evidence>
<dbReference type="InterPro" id="IPR013780">
    <property type="entry name" value="Glyco_hydro_b"/>
</dbReference>
<evidence type="ECO:0000259" key="4">
    <source>
        <dbReference type="Pfam" id="PF11852"/>
    </source>
</evidence>
<dbReference type="SUPFAM" id="SSF51011">
    <property type="entry name" value="Glycosyl hydrolase domain"/>
    <property type="match status" value="1"/>
</dbReference>
<dbReference type="InterPro" id="IPR024561">
    <property type="entry name" value="Pullul_strch_C"/>
</dbReference>
<dbReference type="CDD" id="cd12962">
    <property type="entry name" value="X25_BaPul_like"/>
    <property type="match status" value="2"/>
</dbReference>
<name>A0A0A0BRH4_9CELL</name>
<evidence type="ECO:0000259" key="3">
    <source>
        <dbReference type="Pfam" id="PF02922"/>
    </source>
</evidence>
<keyword evidence="8" id="KW-1185">Reference proteome</keyword>
<organism evidence="7 8">
    <name type="scientific">Cellulomonas carbonis T26</name>
    <dbReference type="NCBI Taxonomy" id="947969"/>
    <lineage>
        <taxon>Bacteria</taxon>
        <taxon>Bacillati</taxon>
        <taxon>Actinomycetota</taxon>
        <taxon>Actinomycetes</taxon>
        <taxon>Micrococcales</taxon>
        <taxon>Cellulomonadaceae</taxon>
        <taxon>Cellulomonas</taxon>
    </lineage>
</organism>
<comment type="similarity">
    <text evidence="1">Belongs to the glycosyl hydrolase 13 family.</text>
</comment>
<evidence type="ECO:0000256" key="2">
    <source>
        <dbReference type="SAM" id="MobiDB-lite"/>
    </source>
</evidence>
<sequence length="1490" mass="157299">PLAPLAAAPVVEPAEVSVPGSHNSEMGCAGDWDPACDQAQMTLRGDGVWELTTDLPATAEGESYQYKIATERQWEPAPNFGVTGGAFVTGGGDVSYTHTGDEVSFFFNPQNAAFFTTASQPVLTLPGDFQSELGCAGDWAPDCLNTFLTDPDGDGVFTFSTDAIPAGEWQVKVAHGASWAESYGPPDNRGGNYSFTATDGGVLEFRYTLETNNLEIVGGVTQLPGAGDLAAQWVSRDLVAVPASLTGDAEPGDVTFMLHGSATGGIALGDGAVVLPRGVRDLDLVLEEGGLPDDVAARFPHLADYLVLRVLDGDAAPSRATLVSLLQGQLVVTGSVGEELVSYTGVQIPGVLDDLFDAEDRELGVTWAGGSPRFALWAPTATDVDVLVWAGGDAAKAPVAYQATRRSDGSWTLDGYPSWKGGLYQFRVTVYVESTGQVETNVVTDPYSVGLTLNSTHSVLVDLQDPAFRPSGWETAPQPVVEPVDQTIYEVHVRDFSISDETVPADLRGTYLAFAEEASAGREHLRALAAAGLTTVHLLPSFDIATIQEDRSQQVEPPCDLASMAPDSPDQQACIGEIRDQDGFNWGYDPFHFSTPEGSYAVDAHGGARVAEFRTMVGALHSDGLQVVLDEVFNHTNASGQASTSVLDRVVPGYYHRLNAAGDVEQSTCCQNVATEHEMAEKLMVDSVVTWAKDYKVDGFRFDLMGHHSKANMLAVREALDELDPAEDGVDGSAVYLYGEGWNFGEVADDARFEQARQGNLGGTGIGTFSDRLRDAVRGGGPFDEDPRVRQGFGSGAYTDPNGLDARTDAELLADAQHQADLVRLGLAGNLRDYTFLTSSGEVQRGDEIDYNGQPAGYADSPEEIITYVDKHDNETLFDILTLKLPRDTPMDARVRMNTVSLATTTLSQTPAFYHAGSDLLRSKSLDRNSYNSGDWFNLLDFSGQDNGFARGLPQAADNQSKWPTLAPLLADPALKPAPEDIATATAAYQDLLRLRFSTELFRLGDPELIKEKVTFPGSGPDATPGVVVMSVDDRVGEDVDPGLDGLLVVFNASDEAYTAPVEGHEGRAFRLSSVQEQGSDDVVRGTTWDAATGTVSVPARTVAVLTEAESVATLTPVRVEHAPVVTPGTPACVDVDAALDVPAGATGLMLNVTTVRPAGPGHVVVYPGTRGTATVAPSGSTVNFEPGRDVANATFVALPEDGTVCYLTRGSTAGVILDVTGWTTEAAGVRMQAPERVLDTRRSSPQGPIVGPLRAGRAYEVEVAGHGNVPEGATSVLLNVTVTGVDGVGNLRVYPGGEERPDTSTVNYAVGQDKANSTIVRLVDGKVTLWSDTSAANRVDVILDVLGWTTEGSAFTGVSPVRAVDSRPGPQNEGLTGPLEGRKGYSVAIGDEHGVPEGATAVLVNVTAIQPTSVGNLRVFPDVNGDGTTPAPNASTVNYIPGRDIANLAVVDLPSNGRIALLSDSPGTVHVAVDVVGYVTEDGAVTPVE</sequence>
<evidence type="ECO:0000259" key="6">
    <source>
        <dbReference type="Pfam" id="PF22058"/>
    </source>
</evidence>
<gene>
    <name evidence="7" type="ORF">N868_16000</name>
</gene>
<dbReference type="GO" id="GO:0051060">
    <property type="term" value="F:pullulanase activity"/>
    <property type="evidence" value="ECO:0007669"/>
    <property type="project" value="InterPro"/>
</dbReference>
<dbReference type="CDD" id="cd11341">
    <property type="entry name" value="AmyAc_Pullulanase_LD-like"/>
    <property type="match status" value="1"/>
</dbReference>
<dbReference type="EMBL" id="AXCY01000058">
    <property type="protein sequence ID" value="KGM10217.1"/>
    <property type="molecule type" value="Genomic_DNA"/>
</dbReference>
<feature type="non-terminal residue" evidence="7">
    <location>
        <position position="1"/>
    </location>
</feature>
<evidence type="ECO:0000256" key="1">
    <source>
        <dbReference type="ARBA" id="ARBA00008061"/>
    </source>
</evidence>
<dbReference type="InterPro" id="IPR040671">
    <property type="entry name" value="Pullulanase_N2"/>
</dbReference>
<dbReference type="Gene3D" id="2.60.40.10">
    <property type="entry name" value="Immunoglobulins"/>
    <property type="match status" value="3"/>
</dbReference>
<feature type="domain" description="Amylopullulanase X25" evidence="6">
    <location>
        <begin position="123"/>
        <end position="211"/>
    </location>
</feature>
<feature type="domain" description="Alpha-1,6-glucosidases pullulanase-type C-terminal" evidence="4">
    <location>
        <begin position="945"/>
        <end position="1108"/>
    </location>
</feature>
<dbReference type="InterPro" id="IPR004193">
    <property type="entry name" value="Glyco_hydro_13_N"/>
</dbReference>
<accession>A0A0A0BRH4</accession>
<dbReference type="Pfam" id="PF22058">
    <property type="entry name" value="X25_BaPul_like"/>
    <property type="match status" value="2"/>
</dbReference>
<feature type="region of interest" description="Disordered" evidence="2">
    <location>
        <begin position="780"/>
        <end position="801"/>
    </location>
</feature>
<comment type="caution">
    <text evidence="7">The sequence shown here is derived from an EMBL/GenBank/DDBJ whole genome shotgun (WGS) entry which is preliminary data.</text>
</comment>
<dbReference type="NCBIfam" id="TIGR02103">
    <property type="entry name" value="pullul_strch"/>
    <property type="match status" value="1"/>
</dbReference>
<feature type="domain" description="Amylopullulanase X25" evidence="6">
    <location>
        <begin position="16"/>
        <end position="110"/>
    </location>
</feature>
<reference evidence="7 8" key="2">
    <citation type="journal article" date="2015" name="Stand. Genomic Sci.">
        <title>Draft genome sequence of Cellulomonas carbonis T26(T) and comparative analysis of six Cellulomonas genomes.</title>
        <authorList>
            <person name="Zhuang W."/>
            <person name="Zhang S."/>
            <person name="Xia X."/>
            <person name="Wang G."/>
        </authorList>
    </citation>
    <scope>NUCLEOTIDE SEQUENCE [LARGE SCALE GENOMIC DNA]</scope>
    <source>
        <strain evidence="7 8">T26</strain>
    </source>
</reference>
<dbReference type="Pfam" id="PF17967">
    <property type="entry name" value="Pullulanase_N2"/>
    <property type="match status" value="1"/>
</dbReference>
<proteinExistence type="inferred from homology"/>
<dbReference type="Gene3D" id="2.60.40.1130">
    <property type="entry name" value="Rab geranylgeranyltransferase alpha-subunit, insert domain"/>
    <property type="match status" value="1"/>
</dbReference>
<reference evidence="7 8" key="1">
    <citation type="submission" date="2013-08" db="EMBL/GenBank/DDBJ databases">
        <title>Genome sequencing of Cellulomonas carbonis T26.</title>
        <authorList>
            <person name="Chen F."/>
            <person name="Li Y."/>
            <person name="Wang G."/>
        </authorList>
    </citation>
    <scope>NUCLEOTIDE SEQUENCE [LARGE SCALE GENOMIC DNA]</scope>
    <source>
        <strain evidence="7 8">T26</strain>
    </source>
</reference>
<dbReference type="InterPro" id="IPR054409">
    <property type="entry name" value="X25_BaPul-like"/>
</dbReference>
<dbReference type="Gene3D" id="2.60.40.1180">
    <property type="entry name" value="Golgi alpha-mannosidase II"/>
    <property type="match status" value="1"/>
</dbReference>
<dbReference type="GO" id="GO:0005975">
    <property type="term" value="P:carbohydrate metabolic process"/>
    <property type="evidence" value="ECO:0007669"/>
    <property type="project" value="InterPro"/>
</dbReference>
<dbReference type="InterPro" id="IPR014756">
    <property type="entry name" value="Ig_E-set"/>
</dbReference>
<dbReference type="SUPFAM" id="SSF81296">
    <property type="entry name" value="E set domains"/>
    <property type="match status" value="2"/>
</dbReference>
<evidence type="ECO:0000313" key="8">
    <source>
        <dbReference type="Proteomes" id="UP000029839"/>
    </source>
</evidence>
<dbReference type="CDD" id="cd02860">
    <property type="entry name" value="E_set_Pullulanase"/>
    <property type="match status" value="1"/>
</dbReference>
<feature type="region of interest" description="Disordered" evidence="2">
    <location>
        <begin position="1361"/>
        <end position="1381"/>
    </location>
</feature>
<dbReference type="PANTHER" id="PTHR43002">
    <property type="entry name" value="GLYCOGEN DEBRANCHING ENZYME"/>
    <property type="match status" value="1"/>
</dbReference>
<dbReference type="Gene3D" id="3.20.20.80">
    <property type="entry name" value="Glycosidases"/>
    <property type="match status" value="1"/>
</dbReference>
<dbReference type="SUPFAM" id="SSF51445">
    <property type="entry name" value="(Trans)glycosidases"/>
    <property type="match status" value="1"/>
</dbReference>
<dbReference type="InterPro" id="IPR011839">
    <property type="entry name" value="Pullul_strch"/>
</dbReference>
<evidence type="ECO:0000313" key="7">
    <source>
        <dbReference type="EMBL" id="KGM10217.1"/>
    </source>
</evidence>
<dbReference type="Proteomes" id="UP000029839">
    <property type="component" value="Unassembled WGS sequence"/>
</dbReference>
<feature type="domain" description="Pullulanase N2" evidence="5">
    <location>
        <begin position="230"/>
        <end position="354"/>
    </location>
</feature>
<protein>
    <submittedName>
        <fullName evidence="7">Alpha-1,6-glucosidase</fullName>
    </submittedName>
</protein>
<dbReference type="InterPro" id="IPR017853">
    <property type="entry name" value="GH"/>
</dbReference>
<dbReference type="Pfam" id="PF02922">
    <property type="entry name" value="CBM_48"/>
    <property type="match status" value="1"/>
</dbReference>
<feature type="domain" description="Glycoside hydrolase family 13 N-terminal" evidence="3">
    <location>
        <begin position="362"/>
        <end position="448"/>
    </location>
</feature>